<dbReference type="InterPro" id="IPR036554">
    <property type="entry name" value="GHMP_kinase_C_sf"/>
</dbReference>
<reference evidence="1 2" key="1">
    <citation type="submission" date="2019-03" db="EMBL/GenBank/DDBJ databases">
        <title>Draft genome sequences of novel Actinobacteria.</title>
        <authorList>
            <person name="Sahin N."/>
            <person name="Ay H."/>
            <person name="Saygin H."/>
        </authorList>
    </citation>
    <scope>NUCLEOTIDE SEQUENCE [LARGE SCALE GENOMIC DNA]</scope>
    <source>
        <strain evidence="1 2">DSM 45941</strain>
    </source>
</reference>
<proteinExistence type="predicted"/>
<sequence length="259" mass="27178">MTDQATAPEIRLTAHIFERTYGTPPATTRHFRGALPLLDGVDVPLPWGAAVAAARSDGATSLYSMNHHSEGVVPASTTAAWARPCVEALHAYADPATRLVVNRELPAATGLFTGFETLHATALALQDLYGEPEEPVAAPPPMLWDLSRSGLRLLVIDVGARHPAAVPPADPDLAGRAATVLLEGRPADLGPLLTDAHSPGNPAHDDALEAALDAGALGGRTVGACMVALTPVDDVLHIREQVTARLTPNLPRPPRYLTI</sequence>
<dbReference type="Proteomes" id="UP000295578">
    <property type="component" value="Unassembled WGS sequence"/>
</dbReference>
<dbReference type="EMBL" id="SMKY01000165">
    <property type="protein sequence ID" value="TDD74595.1"/>
    <property type="molecule type" value="Genomic_DNA"/>
</dbReference>
<dbReference type="OrthoDB" id="3471912at2"/>
<evidence type="ECO:0000313" key="1">
    <source>
        <dbReference type="EMBL" id="TDD74595.1"/>
    </source>
</evidence>
<evidence type="ECO:0000313" key="2">
    <source>
        <dbReference type="Proteomes" id="UP000295578"/>
    </source>
</evidence>
<comment type="caution">
    <text evidence="1">The sequence shown here is derived from an EMBL/GenBank/DDBJ whole genome shotgun (WGS) entry which is preliminary data.</text>
</comment>
<gene>
    <name evidence="1" type="ORF">E1293_29275</name>
</gene>
<protein>
    <submittedName>
        <fullName evidence="1">Uncharacterized protein</fullName>
    </submittedName>
</protein>
<name>A0A4R5AQW8_9ACTN</name>
<dbReference type="RefSeq" id="WP_132200718.1">
    <property type="nucleotide sequence ID" value="NZ_SMKY01000165.1"/>
</dbReference>
<accession>A0A4R5AQW8</accession>
<dbReference type="AlphaFoldDB" id="A0A4R5AQW8"/>
<dbReference type="SUPFAM" id="SSF55060">
    <property type="entry name" value="GHMP Kinase, C-terminal domain"/>
    <property type="match status" value="1"/>
</dbReference>
<keyword evidence="2" id="KW-1185">Reference proteome</keyword>
<organism evidence="1 2">
    <name type="scientific">Actinomadura darangshiensis</name>
    <dbReference type="NCBI Taxonomy" id="705336"/>
    <lineage>
        <taxon>Bacteria</taxon>
        <taxon>Bacillati</taxon>
        <taxon>Actinomycetota</taxon>
        <taxon>Actinomycetes</taxon>
        <taxon>Streptosporangiales</taxon>
        <taxon>Thermomonosporaceae</taxon>
        <taxon>Actinomadura</taxon>
    </lineage>
</organism>